<evidence type="ECO:0000259" key="4">
    <source>
        <dbReference type="PROSITE" id="PS51015"/>
    </source>
</evidence>
<evidence type="ECO:0000256" key="1">
    <source>
        <dbReference type="ARBA" id="ARBA00023242"/>
    </source>
</evidence>
<dbReference type="InterPro" id="IPR036987">
    <property type="entry name" value="SRA-YDG_sf"/>
</dbReference>
<dbReference type="InterPro" id="IPR015947">
    <property type="entry name" value="PUA-like_sf"/>
</dbReference>
<dbReference type="PANTHER" id="PTHR14140">
    <property type="entry name" value="E3 UBIQUITIN-PROTEIN LIGASE UHRF-RELATED"/>
    <property type="match status" value="1"/>
</dbReference>
<dbReference type="OrthoDB" id="2270193at2759"/>
<evidence type="ECO:0000256" key="3">
    <source>
        <dbReference type="SAM" id="MobiDB-lite"/>
    </source>
</evidence>
<organism evidence="5 6">
    <name type="scientific">Neolecta irregularis (strain DAH-3)</name>
    <dbReference type="NCBI Taxonomy" id="1198029"/>
    <lineage>
        <taxon>Eukaryota</taxon>
        <taxon>Fungi</taxon>
        <taxon>Dikarya</taxon>
        <taxon>Ascomycota</taxon>
        <taxon>Taphrinomycotina</taxon>
        <taxon>Neolectales</taxon>
        <taxon>Neolectaceae</taxon>
        <taxon>Neolecta</taxon>
    </lineage>
</organism>
<dbReference type="Pfam" id="PF02182">
    <property type="entry name" value="SAD_SRA"/>
    <property type="match status" value="1"/>
</dbReference>
<dbReference type="EMBL" id="LXFE01000335">
    <property type="protein sequence ID" value="OLL25679.1"/>
    <property type="molecule type" value="Genomic_DNA"/>
</dbReference>
<comment type="subcellular location">
    <subcellularLocation>
        <location evidence="2">Nucleus</location>
    </subcellularLocation>
</comment>
<protein>
    <submittedName>
        <fullName evidence="5">E3 ubiquitin-protein ligase UHRF1</fullName>
    </submittedName>
</protein>
<dbReference type="InterPro" id="IPR003105">
    <property type="entry name" value="SRA_YDG"/>
</dbReference>
<evidence type="ECO:0000313" key="6">
    <source>
        <dbReference type="Proteomes" id="UP000186594"/>
    </source>
</evidence>
<sequence length="421" mass="48333">MPSKITSEELRRLQIECLEVIVSQGLKGGYSASIISESKQDLERLRGIEMDAVIKKEANDVEVKMEDDDVKVKMEYDDVKFKMEDITVRFGDRKSNVKVEDEDSAEMLSKVKDRSGMNVSTSSLTRAPALNPNPFSIEREEEKISDEQDYDSDFDSLFDEEDKNEKVIVQQSSSQYPNSLDRRPHSVSSDLKRAEEHSFLYHHFRGKPVPRNAVWEYPGIIFFKCQNPDTRRWSNSRMIDSDYLSDAPQFGEIPGFPVGWWWCSRFTLHRDAVHRSIQGGIAGSIDDGGATSILLNGGYTEDRDNGGNVFLYTGSGGRNATNKRHVRHQEMSGRNRALRISWQRGMPIRVIRGKDGICYDGLYKIIREPWEKIGDSGFKVFMFEFERCPRQAPIDTSGWVARKNDLYRNPDGYPRPVFPRE</sequence>
<evidence type="ECO:0000313" key="5">
    <source>
        <dbReference type="EMBL" id="OLL25679.1"/>
    </source>
</evidence>
<name>A0A1U7LSS6_NEOID</name>
<dbReference type="GO" id="GO:0005634">
    <property type="term" value="C:nucleus"/>
    <property type="evidence" value="ECO:0007669"/>
    <property type="project" value="UniProtKB-SubCell"/>
</dbReference>
<dbReference type="SMART" id="SM00466">
    <property type="entry name" value="SRA"/>
    <property type="match status" value="1"/>
</dbReference>
<dbReference type="PROSITE" id="PS51015">
    <property type="entry name" value="YDG"/>
    <property type="match status" value="1"/>
</dbReference>
<feature type="domain" description="YDG" evidence="4">
    <location>
        <begin position="251"/>
        <end position="387"/>
    </location>
</feature>
<gene>
    <name evidence="5" type="ORF">NEOLI_003202</name>
</gene>
<feature type="region of interest" description="Disordered" evidence="3">
    <location>
        <begin position="112"/>
        <end position="135"/>
    </location>
</feature>
<accession>A0A1U7LSS6</accession>
<dbReference type="Gene3D" id="2.30.280.10">
    <property type="entry name" value="SRA-YDG"/>
    <property type="match status" value="1"/>
</dbReference>
<dbReference type="Proteomes" id="UP000186594">
    <property type="component" value="Unassembled WGS sequence"/>
</dbReference>
<dbReference type="SUPFAM" id="SSF88697">
    <property type="entry name" value="PUA domain-like"/>
    <property type="match status" value="1"/>
</dbReference>
<dbReference type="GO" id="GO:0044027">
    <property type="term" value="P:negative regulation of gene expression via chromosomal CpG island methylation"/>
    <property type="evidence" value="ECO:0007669"/>
    <property type="project" value="TreeGrafter"/>
</dbReference>
<dbReference type="PANTHER" id="PTHR14140:SF27">
    <property type="entry name" value="OS04G0289800 PROTEIN"/>
    <property type="match status" value="1"/>
</dbReference>
<dbReference type="GO" id="GO:0016567">
    <property type="term" value="P:protein ubiquitination"/>
    <property type="evidence" value="ECO:0007669"/>
    <property type="project" value="TreeGrafter"/>
</dbReference>
<keyword evidence="1 2" id="KW-0539">Nucleus</keyword>
<evidence type="ECO:0000256" key="2">
    <source>
        <dbReference type="PROSITE-ProRule" id="PRU00358"/>
    </source>
</evidence>
<dbReference type="InterPro" id="IPR045134">
    <property type="entry name" value="UHRF1/2-like"/>
</dbReference>
<dbReference type="GO" id="GO:0061630">
    <property type="term" value="F:ubiquitin protein ligase activity"/>
    <property type="evidence" value="ECO:0007669"/>
    <property type="project" value="TreeGrafter"/>
</dbReference>
<reference evidence="5 6" key="1">
    <citation type="submission" date="2016-04" db="EMBL/GenBank/DDBJ databases">
        <title>Evolutionary innovation and constraint leading to complex multicellularity in the Ascomycota.</title>
        <authorList>
            <person name="Cisse O."/>
            <person name="Nguyen A."/>
            <person name="Hewitt D.A."/>
            <person name="Jedd G."/>
            <person name="Stajich J.E."/>
        </authorList>
    </citation>
    <scope>NUCLEOTIDE SEQUENCE [LARGE SCALE GENOMIC DNA]</scope>
    <source>
        <strain evidence="5 6">DAH-3</strain>
    </source>
</reference>
<dbReference type="STRING" id="1198029.A0A1U7LSS6"/>
<comment type="caution">
    <text evidence="5">The sequence shown here is derived from an EMBL/GenBank/DDBJ whole genome shotgun (WGS) entry which is preliminary data.</text>
</comment>
<dbReference type="AlphaFoldDB" id="A0A1U7LSS6"/>
<proteinExistence type="predicted"/>
<keyword evidence="6" id="KW-1185">Reference proteome</keyword>